<evidence type="ECO:0000313" key="2">
    <source>
        <dbReference type="EMBL" id="GGN88350.1"/>
    </source>
</evidence>
<organism evidence="2 3">
    <name type="scientific">Agrococcus terreus</name>
    <dbReference type="NCBI Taxonomy" id="574649"/>
    <lineage>
        <taxon>Bacteria</taxon>
        <taxon>Bacillati</taxon>
        <taxon>Actinomycetota</taxon>
        <taxon>Actinomycetes</taxon>
        <taxon>Micrococcales</taxon>
        <taxon>Microbacteriaceae</taxon>
        <taxon>Agrococcus</taxon>
    </lineage>
</organism>
<comment type="caution">
    <text evidence="2">The sequence shown here is derived from an EMBL/GenBank/DDBJ whole genome shotgun (WGS) entry which is preliminary data.</text>
</comment>
<feature type="compositionally biased region" description="Basic and acidic residues" evidence="1">
    <location>
        <begin position="1"/>
        <end position="11"/>
    </location>
</feature>
<gene>
    <name evidence="2" type="ORF">GCM10010968_23870</name>
</gene>
<evidence type="ECO:0000256" key="1">
    <source>
        <dbReference type="SAM" id="MobiDB-lite"/>
    </source>
</evidence>
<protein>
    <submittedName>
        <fullName evidence="2">Uncharacterized protein</fullName>
    </submittedName>
</protein>
<sequence>MPEFEMPRESSRASVRAARAARSPIDDGSEAPRGRARLIAGIVASVALLLGAGASAMVQRAAADARAADSDAVARLAAQYLDAIEDGRAADATALVPVEGDEALLVDAVLGAAVRISDAVVRRVDVGGDGATVQVAYRAWNGPVRRAIDAQRTPEGWRLTTSLAEPVALEAEPVFGVGPSIAGLPLAVRGASLLYPGLYLTDAARAAVWTLSPARVAVDGDPSTVTNPVAMQLAGASSPLPAMVDLAALHLAACRDAGACVPAPRGLDARLGETTWSSLGLAGDGGVAGRIGSAAERAGEQVEVVVDVLATATGRGAVAWSCAGPVPLDDAGTAPFGPCGGAPP</sequence>
<dbReference type="Proteomes" id="UP000626982">
    <property type="component" value="Unassembled WGS sequence"/>
</dbReference>
<feature type="compositionally biased region" description="Low complexity" evidence="1">
    <location>
        <begin position="12"/>
        <end position="23"/>
    </location>
</feature>
<keyword evidence="3" id="KW-1185">Reference proteome</keyword>
<reference evidence="3" key="1">
    <citation type="journal article" date="2019" name="Int. J. Syst. Evol. Microbiol.">
        <title>The Global Catalogue of Microorganisms (GCM) 10K type strain sequencing project: providing services to taxonomists for standard genome sequencing and annotation.</title>
        <authorList>
            <consortium name="The Broad Institute Genomics Platform"/>
            <consortium name="The Broad Institute Genome Sequencing Center for Infectious Disease"/>
            <person name="Wu L."/>
            <person name="Ma J."/>
        </authorList>
    </citation>
    <scope>NUCLEOTIDE SEQUENCE [LARGE SCALE GENOMIC DNA]</scope>
    <source>
        <strain evidence="3">CGMCC 1.6960</strain>
    </source>
</reference>
<feature type="region of interest" description="Disordered" evidence="1">
    <location>
        <begin position="1"/>
        <end position="30"/>
    </location>
</feature>
<name>A0ABQ2KQE4_9MICO</name>
<evidence type="ECO:0000313" key="3">
    <source>
        <dbReference type="Proteomes" id="UP000626982"/>
    </source>
</evidence>
<dbReference type="EMBL" id="BMLM01000002">
    <property type="protein sequence ID" value="GGN88350.1"/>
    <property type="molecule type" value="Genomic_DNA"/>
</dbReference>
<accession>A0ABQ2KQE4</accession>
<proteinExistence type="predicted"/>